<dbReference type="Pfam" id="PF00172">
    <property type="entry name" value="Zn_clus"/>
    <property type="match status" value="1"/>
</dbReference>
<gene>
    <name evidence="4" type="ORF">F5X68DRAFT_167541</name>
</gene>
<organism evidence="4 5">
    <name type="scientific">Plectosphaerella plurivora</name>
    <dbReference type="NCBI Taxonomy" id="936078"/>
    <lineage>
        <taxon>Eukaryota</taxon>
        <taxon>Fungi</taxon>
        <taxon>Dikarya</taxon>
        <taxon>Ascomycota</taxon>
        <taxon>Pezizomycotina</taxon>
        <taxon>Sordariomycetes</taxon>
        <taxon>Hypocreomycetidae</taxon>
        <taxon>Glomerellales</taxon>
        <taxon>Plectosphaerellaceae</taxon>
        <taxon>Plectosphaerella</taxon>
    </lineage>
</organism>
<comment type="caution">
    <text evidence="4">The sequence shown here is derived from an EMBL/GenBank/DDBJ whole genome shotgun (WGS) entry which is preliminary data.</text>
</comment>
<evidence type="ECO:0000256" key="1">
    <source>
        <dbReference type="ARBA" id="ARBA00023242"/>
    </source>
</evidence>
<dbReference type="GO" id="GO:0008270">
    <property type="term" value="F:zinc ion binding"/>
    <property type="evidence" value="ECO:0007669"/>
    <property type="project" value="InterPro"/>
</dbReference>
<dbReference type="SUPFAM" id="SSF57701">
    <property type="entry name" value="Zn2/Cys6 DNA-binding domain"/>
    <property type="match status" value="1"/>
</dbReference>
<dbReference type="EMBL" id="JAGSXJ010000007">
    <property type="protein sequence ID" value="KAH6689915.1"/>
    <property type="molecule type" value="Genomic_DNA"/>
</dbReference>
<dbReference type="PANTHER" id="PTHR47785">
    <property type="entry name" value="ZN(II)2CYS6 TRANSCRIPTION FACTOR (EUROFUNG)-RELATED-RELATED"/>
    <property type="match status" value="1"/>
</dbReference>
<feature type="compositionally biased region" description="Low complexity" evidence="2">
    <location>
        <begin position="98"/>
        <end position="110"/>
    </location>
</feature>
<dbReference type="AlphaFoldDB" id="A0A9P9ACW4"/>
<dbReference type="PROSITE" id="PS50048">
    <property type="entry name" value="ZN2_CY6_FUNGAL_2"/>
    <property type="match status" value="1"/>
</dbReference>
<dbReference type="OrthoDB" id="4356994at2759"/>
<dbReference type="InterPro" id="IPR036864">
    <property type="entry name" value="Zn2-C6_fun-type_DNA-bd_sf"/>
</dbReference>
<dbReference type="GO" id="GO:0000981">
    <property type="term" value="F:DNA-binding transcription factor activity, RNA polymerase II-specific"/>
    <property type="evidence" value="ECO:0007669"/>
    <property type="project" value="InterPro"/>
</dbReference>
<evidence type="ECO:0000256" key="2">
    <source>
        <dbReference type="SAM" id="MobiDB-lite"/>
    </source>
</evidence>
<dbReference type="PANTHER" id="PTHR47785:SF7">
    <property type="entry name" value="ZN(II)2CYS6 TRANSCRIPTION FACTOR (EUROFUNG)"/>
    <property type="match status" value="1"/>
</dbReference>
<reference evidence="4" key="1">
    <citation type="journal article" date="2021" name="Nat. Commun.">
        <title>Genetic determinants of endophytism in the Arabidopsis root mycobiome.</title>
        <authorList>
            <person name="Mesny F."/>
            <person name="Miyauchi S."/>
            <person name="Thiergart T."/>
            <person name="Pickel B."/>
            <person name="Atanasova L."/>
            <person name="Karlsson M."/>
            <person name="Huettel B."/>
            <person name="Barry K.W."/>
            <person name="Haridas S."/>
            <person name="Chen C."/>
            <person name="Bauer D."/>
            <person name="Andreopoulos W."/>
            <person name="Pangilinan J."/>
            <person name="LaButti K."/>
            <person name="Riley R."/>
            <person name="Lipzen A."/>
            <person name="Clum A."/>
            <person name="Drula E."/>
            <person name="Henrissat B."/>
            <person name="Kohler A."/>
            <person name="Grigoriev I.V."/>
            <person name="Martin F.M."/>
            <person name="Hacquard S."/>
        </authorList>
    </citation>
    <scope>NUCLEOTIDE SEQUENCE</scope>
    <source>
        <strain evidence="4">MPI-SDFR-AT-0117</strain>
    </source>
</reference>
<keyword evidence="1" id="KW-0539">Nucleus</keyword>
<dbReference type="Gene3D" id="4.10.240.10">
    <property type="entry name" value="Zn(2)-C6 fungal-type DNA-binding domain"/>
    <property type="match status" value="1"/>
</dbReference>
<dbReference type="SMART" id="SM00066">
    <property type="entry name" value="GAL4"/>
    <property type="match status" value="1"/>
</dbReference>
<dbReference type="CDD" id="cd12148">
    <property type="entry name" value="fungal_TF_MHR"/>
    <property type="match status" value="1"/>
</dbReference>
<feature type="region of interest" description="Disordered" evidence="2">
    <location>
        <begin position="1"/>
        <end position="23"/>
    </location>
</feature>
<protein>
    <recommendedName>
        <fullName evidence="3">Zn(2)-C6 fungal-type domain-containing protein</fullName>
    </recommendedName>
</protein>
<dbReference type="InterPro" id="IPR053181">
    <property type="entry name" value="EcdB-like_regulator"/>
</dbReference>
<keyword evidence="5" id="KW-1185">Reference proteome</keyword>
<dbReference type="CDD" id="cd00067">
    <property type="entry name" value="GAL4"/>
    <property type="match status" value="1"/>
</dbReference>
<evidence type="ECO:0000313" key="5">
    <source>
        <dbReference type="Proteomes" id="UP000770015"/>
    </source>
</evidence>
<feature type="region of interest" description="Disordered" evidence="2">
    <location>
        <begin position="91"/>
        <end position="110"/>
    </location>
</feature>
<evidence type="ECO:0000313" key="4">
    <source>
        <dbReference type="EMBL" id="KAH6689915.1"/>
    </source>
</evidence>
<feature type="domain" description="Zn(2)-C6 fungal-type" evidence="3">
    <location>
        <begin position="34"/>
        <end position="64"/>
    </location>
</feature>
<sequence length="591" mass="65079">MDDAGKLQPLPAGKHVAPISRGSSAYPRKRAVTACQVCRARRTRCDQKKPACSFCANIGAECVFDISGPSTFDPASLAIIDRLERLEQKLDAQAAQHSSGSSPYSQQSPLDAAACQPAANTAQAAALPKNLDAVLAWPVFRSLGCPASPSSVISPQAAPSSRLPPLREPGLGIGDDLDAASCGRWVDSFFCNVHTKNPVLDEERTRRLVRNMCIEGPGYDSSSCLALLVCANGALNRPFEAPSIPYQDLGASEAMSIFALAQKRLGHVLVATGLVEAQCALFTGVFLMSILRPADAWRMFLHGLAICQSFPSIRNPVSFADEARRTADVVAEESIHWSCWKSEHEVRLELDRSNVGNLAYDPPRLFPSPPTGCDERAWYFYLSEISLWRLQAGAEQEMIAMMQESLRTSKTSTNNAGMNILGPLRELAERMEEQMSAWRRSLPPSLAMPNNDTPATAEEDDVLFFCLRGRCVYIQELVTWPFLHAMINEGVDTPAIREGVVRGLRAHLDRMIVYSTGYYHRHHGTWLSLRSSTKSACILLAFSRLPAAQQLMPDGWEKRVRAVMEMMIHYRDEAPGMDQAVQVAQYLLSLP</sequence>
<evidence type="ECO:0000259" key="3">
    <source>
        <dbReference type="PROSITE" id="PS50048"/>
    </source>
</evidence>
<dbReference type="InterPro" id="IPR001138">
    <property type="entry name" value="Zn2Cys6_DnaBD"/>
</dbReference>
<name>A0A9P9ACW4_9PEZI</name>
<proteinExistence type="predicted"/>
<accession>A0A9P9ACW4</accession>
<dbReference type="Proteomes" id="UP000770015">
    <property type="component" value="Unassembled WGS sequence"/>
</dbReference>
<dbReference type="PROSITE" id="PS00463">
    <property type="entry name" value="ZN2_CY6_FUNGAL_1"/>
    <property type="match status" value="1"/>
</dbReference>